<evidence type="ECO:0000256" key="1">
    <source>
        <dbReference type="ARBA" id="ARBA00001946"/>
    </source>
</evidence>
<organism evidence="4 5">
    <name type="scientific">Alteromonas halophila</name>
    <dbReference type="NCBI Taxonomy" id="516698"/>
    <lineage>
        <taxon>Bacteria</taxon>
        <taxon>Pseudomonadati</taxon>
        <taxon>Pseudomonadota</taxon>
        <taxon>Gammaproteobacteria</taxon>
        <taxon>Alteromonadales</taxon>
        <taxon>Alteromonadaceae</taxon>
        <taxon>Alteromonas/Salinimonas group</taxon>
        <taxon>Alteromonas</taxon>
    </lineage>
</organism>
<dbReference type="InterPro" id="IPR036412">
    <property type="entry name" value="HAD-like_sf"/>
</dbReference>
<keyword evidence="2" id="KW-0378">Hydrolase</keyword>
<dbReference type="SFLD" id="SFLDG01129">
    <property type="entry name" value="C1.5:_HAD__Beta-PGM__Phosphata"/>
    <property type="match status" value="1"/>
</dbReference>
<dbReference type="InterPro" id="IPR051400">
    <property type="entry name" value="HAD-like_hydrolase"/>
</dbReference>
<dbReference type="GO" id="GO:0016787">
    <property type="term" value="F:hydrolase activity"/>
    <property type="evidence" value="ECO:0007669"/>
    <property type="project" value="UniProtKB-KW"/>
</dbReference>
<proteinExistence type="predicted"/>
<dbReference type="NCBIfam" id="TIGR01509">
    <property type="entry name" value="HAD-SF-IA-v3"/>
    <property type="match status" value="1"/>
</dbReference>
<accession>A0A918MYR7</accession>
<sequence>MRFFRPLATVSAVTFDLDDTLYNNEPVIRYATQQLQLHLKQHYPRAGALTPSEWQLINRALIAQTPALASDMGQLRLRALRQALQNDVDASDIHAAAQSCFDFFYAARSDFKLDDEVHTTLEQLSAQVPLIAITNGNVNAKTVGFEHYFTHILHASTARPMKPHPAMFEEAASLCGLAPQHMLHVGDNLEKDVMGAHRAGFQTAWFACNRPMNINREPPTVLPTVVLDNLDELLQLCLGKCS</sequence>
<dbReference type="Gene3D" id="3.40.50.1000">
    <property type="entry name" value="HAD superfamily/HAD-like"/>
    <property type="match status" value="1"/>
</dbReference>
<protein>
    <submittedName>
        <fullName evidence="4">Haloacid dehalogenase</fullName>
    </submittedName>
</protein>
<dbReference type="NCBIfam" id="TIGR01549">
    <property type="entry name" value="HAD-SF-IA-v1"/>
    <property type="match status" value="1"/>
</dbReference>
<dbReference type="SFLD" id="SFLDS00003">
    <property type="entry name" value="Haloacid_Dehalogenase"/>
    <property type="match status" value="1"/>
</dbReference>
<dbReference type="InterPro" id="IPR023214">
    <property type="entry name" value="HAD_sf"/>
</dbReference>
<dbReference type="PANTHER" id="PTHR46470">
    <property type="entry name" value="N-ACYLNEURAMINATE-9-PHOSPHATASE"/>
    <property type="match status" value="1"/>
</dbReference>
<dbReference type="EMBL" id="BMXP01000003">
    <property type="protein sequence ID" value="GGW84255.1"/>
    <property type="molecule type" value="Genomic_DNA"/>
</dbReference>
<comment type="cofactor">
    <cofactor evidence="1">
        <name>Mg(2+)</name>
        <dbReference type="ChEBI" id="CHEBI:18420"/>
    </cofactor>
</comment>
<dbReference type="PANTHER" id="PTHR46470:SF4">
    <property type="entry name" value="5-AMINO-6-(5-PHOSPHO-D-RIBITYLAMINO)URACIL PHOSPHATASE YIGB"/>
    <property type="match status" value="1"/>
</dbReference>
<keyword evidence="3" id="KW-0460">Magnesium</keyword>
<evidence type="ECO:0000313" key="4">
    <source>
        <dbReference type="EMBL" id="GGW84255.1"/>
    </source>
</evidence>
<dbReference type="Gene3D" id="1.20.120.1600">
    <property type="match status" value="1"/>
</dbReference>
<comment type="caution">
    <text evidence="4">The sequence shown here is derived from an EMBL/GenBank/DDBJ whole genome shotgun (WGS) entry which is preliminary data.</text>
</comment>
<dbReference type="Proteomes" id="UP000631300">
    <property type="component" value="Unassembled WGS sequence"/>
</dbReference>
<keyword evidence="5" id="KW-1185">Reference proteome</keyword>
<dbReference type="AlphaFoldDB" id="A0A918MYR7"/>
<dbReference type="InterPro" id="IPR006439">
    <property type="entry name" value="HAD-SF_hydro_IA"/>
</dbReference>
<evidence type="ECO:0000313" key="5">
    <source>
        <dbReference type="Proteomes" id="UP000631300"/>
    </source>
</evidence>
<dbReference type="GO" id="GO:0009231">
    <property type="term" value="P:riboflavin biosynthetic process"/>
    <property type="evidence" value="ECO:0007669"/>
    <property type="project" value="TreeGrafter"/>
</dbReference>
<evidence type="ECO:0000256" key="3">
    <source>
        <dbReference type="ARBA" id="ARBA00022842"/>
    </source>
</evidence>
<gene>
    <name evidence="4" type="ORF">GCM10007391_17460</name>
</gene>
<dbReference type="Pfam" id="PF00702">
    <property type="entry name" value="Hydrolase"/>
    <property type="match status" value="1"/>
</dbReference>
<evidence type="ECO:0000256" key="2">
    <source>
        <dbReference type="ARBA" id="ARBA00022801"/>
    </source>
</evidence>
<dbReference type="SUPFAM" id="SSF56784">
    <property type="entry name" value="HAD-like"/>
    <property type="match status" value="1"/>
</dbReference>
<name>A0A918MYR7_9ALTE</name>
<reference evidence="4" key="2">
    <citation type="submission" date="2020-09" db="EMBL/GenBank/DDBJ databases">
        <authorList>
            <person name="Sun Q."/>
            <person name="Kim S."/>
        </authorList>
    </citation>
    <scope>NUCLEOTIDE SEQUENCE</scope>
    <source>
        <strain evidence="4">KCTC 22164</strain>
    </source>
</reference>
<dbReference type="RefSeq" id="WP_189405447.1">
    <property type="nucleotide sequence ID" value="NZ_BMXP01000003.1"/>
</dbReference>
<reference evidence="4" key="1">
    <citation type="journal article" date="2014" name="Int. J. Syst. Evol. Microbiol.">
        <title>Complete genome sequence of Corynebacterium casei LMG S-19264T (=DSM 44701T), isolated from a smear-ripened cheese.</title>
        <authorList>
            <consortium name="US DOE Joint Genome Institute (JGI-PGF)"/>
            <person name="Walter F."/>
            <person name="Albersmeier A."/>
            <person name="Kalinowski J."/>
            <person name="Ruckert C."/>
        </authorList>
    </citation>
    <scope>NUCLEOTIDE SEQUENCE</scope>
    <source>
        <strain evidence="4">KCTC 22164</strain>
    </source>
</reference>